<dbReference type="InterPro" id="IPR011009">
    <property type="entry name" value="Kinase-like_dom_sf"/>
</dbReference>
<sequence length="337" mass="40373">MSFQEFRLFLKEYTLSFFPQKPLTPTEKIFKLGSLRRNPYWRFYFAVRRWIGLGRSFIHHSIFYSLPSLVWKYTFGQWVYVKHGLNGYKIEYNNLKFLHDHSRELRIPVPRPYFSLVFLHHLWPYHGEYLFMSRLHGQDLHQLWLNLSHSNKYKIVSQLRSYMLNLRSMKAPPETMIGSFHGGPVGCYRLLDSDVVGPFLDEPHFNRHLRGPLASSSLSSAVLNSHQKRHDLCATHNDLFPRNILVDADLNVTGLVDWKSSGWFPAHWEYCMCRNWAYDEVDKDWKKWIHEFLDSWAEEEIADHDLLRAYPNQMVYWSTRLNIDSKDGYELYYHTRD</sequence>
<accession>A0AA38UC17</accession>
<protein>
    <submittedName>
        <fullName evidence="2">Kinase-like domain-containing protein</fullName>
    </submittedName>
</protein>
<dbReference type="InterPro" id="IPR051678">
    <property type="entry name" value="AGP_Transferase"/>
</dbReference>
<evidence type="ECO:0000259" key="1">
    <source>
        <dbReference type="Pfam" id="PF01636"/>
    </source>
</evidence>
<proteinExistence type="predicted"/>
<keyword evidence="3" id="KW-1185">Reference proteome</keyword>
<feature type="domain" description="Aminoglycoside phosphotransferase" evidence="1">
    <location>
        <begin position="93"/>
        <end position="296"/>
    </location>
</feature>
<dbReference type="SUPFAM" id="SSF56112">
    <property type="entry name" value="Protein kinase-like (PK-like)"/>
    <property type="match status" value="1"/>
</dbReference>
<name>A0AA38UC17_9AGAR</name>
<dbReference type="InterPro" id="IPR002575">
    <property type="entry name" value="Aminoglycoside_PTrfase"/>
</dbReference>
<dbReference type="Gene3D" id="3.90.1200.10">
    <property type="match status" value="1"/>
</dbReference>
<dbReference type="Proteomes" id="UP001163846">
    <property type="component" value="Unassembled WGS sequence"/>
</dbReference>
<evidence type="ECO:0000313" key="2">
    <source>
        <dbReference type="EMBL" id="KAJ3836115.1"/>
    </source>
</evidence>
<keyword evidence="2" id="KW-0808">Transferase</keyword>
<organism evidence="2 3">
    <name type="scientific">Lentinula raphanica</name>
    <dbReference type="NCBI Taxonomy" id="153919"/>
    <lineage>
        <taxon>Eukaryota</taxon>
        <taxon>Fungi</taxon>
        <taxon>Dikarya</taxon>
        <taxon>Basidiomycota</taxon>
        <taxon>Agaricomycotina</taxon>
        <taxon>Agaricomycetes</taxon>
        <taxon>Agaricomycetidae</taxon>
        <taxon>Agaricales</taxon>
        <taxon>Marasmiineae</taxon>
        <taxon>Omphalotaceae</taxon>
        <taxon>Lentinula</taxon>
    </lineage>
</organism>
<evidence type="ECO:0000313" key="3">
    <source>
        <dbReference type="Proteomes" id="UP001163846"/>
    </source>
</evidence>
<keyword evidence="2" id="KW-0418">Kinase</keyword>
<dbReference type="PANTHER" id="PTHR21310:SF15">
    <property type="entry name" value="AMINOGLYCOSIDE PHOSPHOTRANSFERASE DOMAIN-CONTAINING PROTEIN"/>
    <property type="match status" value="1"/>
</dbReference>
<dbReference type="Pfam" id="PF01636">
    <property type="entry name" value="APH"/>
    <property type="match status" value="1"/>
</dbReference>
<comment type="caution">
    <text evidence="2">The sequence shown here is derived from an EMBL/GenBank/DDBJ whole genome shotgun (WGS) entry which is preliminary data.</text>
</comment>
<dbReference type="EMBL" id="MU806348">
    <property type="protein sequence ID" value="KAJ3836115.1"/>
    <property type="molecule type" value="Genomic_DNA"/>
</dbReference>
<dbReference type="GO" id="GO:0016301">
    <property type="term" value="F:kinase activity"/>
    <property type="evidence" value="ECO:0007669"/>
    <property type="project" value="UniProtKB-KW"/>
</dbReference>
<reference evidence="2" key="1">
    <citation type="submission" date="2022-08" db="EMBL/GenBank/DDBJ databases">
        <authorList>
            <consortium name="DOE Joint Genome Institute"/>
            <person name="Min B."/>
            <person name="Riley R."/>
            <person name="Sierra-Patev S."/>
            <person name="Naranjo-Ortiz M."/>
            <person name="Looney B."/>
            <person name="Konkel Z."/>
            <person name="Slot J.C."/>
            <person name="Sakamoto Y."/>
            <person name="Steenwyk J.L."/>
            <person name="Rokas A."/>
            <person name="Carro J."/>
            <person name="Camarero S."/>
            <person name="Ferreira P."/>
            <person name="Molpeceres G."/>
            <person name="Ruiz-Duenas F.J."/>
            <person name="Serrano A."/>
            <person name="Henrissat B."/>
            <person name="Drula E."/>
            <person name="Hughes K.W."/>
            <person name="Mata J.L."/>
            <person name="Ishikawa N.K."/>
            <person name="Vargas-Isla R."/>
            <person name="Ushijima S."/>
            <person name="Smith C.A."/>
            <person name="Ahrendt S."/>
            <person name="Andreopoulos W."/>
            <person name="He G."/>
            <person name="Labutti K."/>
            <person name="Lipzen A."/>
            <person name="Ng V."/>
            <person name="Sandor L."/>
            <person name="Barry K."/>
            <person name="Martinez A.T."/>
            <person name="Xiao Y."/>
            <person name="Gibbons J.G."/>
            <person name="Terashima K."/>
            <person name="Hibbett D.S."/>
            <person name="Grigoriev I.V."/>
        </authorList>
    </citation>
    <scope>NUCLEOTIDE SEQUENCE</scope>
    <source>
        <strain evidence="2">TFB9207</strain>
    </source>
</reference>
<dbReference type="AlphaFoldDB" id="A0AA38UC17"/>
<dbReference type="PANTHER" id="PTHR21310">
    <property type="entry name" value="AMINOGLYCOSIDE PHOSPHOTRANSFERASE-RELATED-RELATED"/>
    <property type="match status" value="1"/>
</dbReference>
<gene>
    <name evidence="2" type="ORF">F5878DRAFT_663261</name>
</gene>